<reference evidence="6 7" key="1">
    <citation type="submission" date="2014-11" db="EMBL/GenBank/DDBJ databases">
        <title>Genome sequence of Pseudomonas tuomuerensis JCM 14085.</title>
        <authorList>
            <person name="Shin S.-K."/>
            <person name="Yi H."/>
        </authorList>
    </citation>
    <scope>NUCLEOTIDE SEQUENCE [LARGE SCALE GENOMIC DNA]</scope>
    <source>
        <strain evidence="6 7">JCM 14085</strain>
    </source>
</reference>
<evidence type="ECO:0000256" key="2">
    <source>
        <dbReference type="ARBA" id="ARBA00023015"/>
    </source>
</evidence>
<dbReference type="EMBL" id="JTAK01000005">
    <property type="protein sequence ID" value="KHO64182.1"/>
    <property type="molecule type" value="Genomic_DNA"/>
</dbReference>
<dbReference type="PROSITE" id="PS50931">
    <property type="entry name" value="HTH_LYSR"/>
    <property type="match status" value="1"/>
</dbReference>
<dbReference type="RefSeq" id="WP_039606873.1">
    <property type="nucleotide sequence ID" value="NZ_FMUP01000003.1"/>
</dbReference>
<dbReference type="Pfam" id="PF03466">
    <property type="entry name" value="LysR_substrate"/>
    <property type="match status" value="1"/>
</dbReference>
<dbReference type="GO" id="GO:0006351">
    <property type="term" value="P:DNA-templated transcription"/>
    <property type="evidence" value="ECO:0007669"/>
    <property type="project" value="TreeGrafter"/>
</dbReference>
<dbReference type="PANTHER" id="PTHR30537">
    <property type="entry name" value="HTH-TYPE TRANSCRIPTIONAL REGULATOR"/>
    <property type="match status" value="1"/>
</dbReference>
<dbReference type="Gene3D" id="1.10.10.10">
    <property type="entry name" value="Winged helix-like DNA-binding domain superfamily/Winged helix DNA-binding domain"/>
    <property type="match status" value="1"/>
</dbReference>
<evidence type="ECO:0000256" key="1">
    <source>
        <dbReference type="ARBA" id="ARBA00009437"/>
    </source>
</evidence>
<sequence>MSNLSDLELFALTVKHGGFSAASRAAGIEKSRLSRRVTALEKQLGVALLHRTTRTVVLTEAGQHFHRHCQATLESLRATYECLAELQAEPAGVVRISAPLLLAESYLAHVVPEYLRAHPKVSVVIDAGDSDVDLFADRVDIALRVITPGKDSEPSGVVIRELGRSSPILVASPDFLARHGTPRSIDELSGLPSICRPEEVSQGSGYWELFRERAVPVVVRHNPALVTRNIRVQLEAAIHGTGVALLHGTLLKATLREGLLARVLPEWNGRTSALGLAYPSPRGMLPSVRSLIDFILLTLPGVLDQDFYAEAGRGR</sequence>
<evidence type="ECO:0000313" key="7">
    <source>
        <dbReference type="Proteomes" id="UP000030980"/>
    </source>
</evidence>
<dbReference type="GO" id="GO:0003700">
    <property type="term" value="F:DNA-binding transcription factor activity"/>
    <property type="evidence" value="ECO:0007669"/>
    <property type="project" value="InterPro"/>
</dbReference>
<dbReference type="Proteomes" id="UP000030980">
    <property type="component" value="Unassembled WGS sequence"/>
</dbReference>
<dbReference type="FunFam" id="1.10.10.10:FF:000001">
    <property type="entry name" value="LysR family transcriptional regulator"/>
    <property type="match status" value="1"/>
</dbReference>
<dbReference type="Pfam" id="PF00126">
    <property type="entry name" value="HTH_1"/>
    <property type="match status" value="1"/>
</dbReference>
<protein>
    <recommendedName>
        <fullName evidence="5">HTH lysR-type domain-containing protein</fullName>
    </recommendedName>
</protein>
<dbReference type="SUPFAM" id="SSF46785">
    <property type="entry name" value="Winged helix' DNA-binding domain"/>
    <property type="match status" value="1"/>
</dbReference>
<comment type="similarity">
    <text evidence="1">Belongs to the LysR transcriptional regulatory family.</text>
</comment>
<evidence type="ECO:0000256" key="4">
    <source>
        <dbReference type="ARBA" id="ARBA00023163"/>
    </source>
</evidence>
<evidence type="ECO:0000259" key="5">
    <source>
        <dbReference type="PROSITE" id="PS50931"/>
    </source>
</evidence>
<evidence type="ECO:0000313" key="6">
    <source>
        <dbReference type="EMBL" id="KHO64182.1"/>
    </source>
</evidence>
<name>A0A0B3BXV4_9PSED</name>
<dbReference type="InterPro" id="IPR036388">
    <property type="entry name" value="WH-like_DNA-bd_sf"/>
</dbReference>
<keyword evidence="3" id="KW-0238">DNA-binding</keyword>
<dbReference type="PANTHER" id="PTHR30537:SF31">
    <property type="entry name" value="TRANSCRIPTIONAL REGULATOR, LYSR FAMILY"/>
    <property type="match status" value="1"/>
</dbReference>
<gene>
    <name evidence="6" type="ORF">PT85_13140</name>
</gene>
<dbReference type="GO" id="GO:0043565">
    <property type="term" value="F:sequence-specific DNA binding"/>
    <property type="evidence" value="ECO:0007669"/>
    <property type="project" value="TreeGrafter"/>
</dbReference>
<accession>A0A0B3BXV4</accession>
<dbReference type="AlphaFoldDB" id="A0A0B3BXV4"/>
<dbReference type="InterPro" id="IPR005119">
    <property type="entry name" value="LysR_subst-bd"/>
</dbReference>
<comment type="caution">
    <text evidence="6">The sequence shown here is derived from an EMBL/GenBank/DDBJ whole genome shotgun (WGS) entry which is preliminary data.</text>
</comment>
<organism evidence="6 7">
    <name type="scientific">Pseudomonas flexibilis</name>
    <dbReference type="NCBI Taxonomy" id="706570"/>
    <lineage>
        <taxon>Bacteria</taxon>
        <taxon>Pseudomonadati</taxon>
        <taxon>Pseudomonadota</taxon>
        <taxon>Gammaproteobacteria</taxon>
        <taxon>Pseudomonadales</taxon>
        <taxon>Pseudomonadaceae</taxon>
        <taxon>Pseudomonas</taxon>
    </lineage>
</organism>
<dbReference type="STRING" id="706570.PT85_13140"/>
<dbReference type="Gene3D" id="3.40.190.290">
    <property type="match status" value="1"/>
</dbReference>
<keyword evidence="4" id="KW-0804">Transcription</keyword>
<dbReference type="OrthoDB" id="5671700at2"/>
<keyword evidence="2" id="KW-0805">Transcription regulation</keyword>
<dbReference type="InterPro" id="IPR036390">
    <property type="entry name" value="WH_DNA-bd_sf"/>
</dbReference>
<dbReference type="InterPro" id="IPR058163">
    <property type="entry name" value="LysR-type_TF_proteobact-type"/>
</dbReference>
<dbReference type="InterPro" id="IPR000847">
    <property type="entry name" value="LysR_HTH_N"/>
</dbReference>
<dbReference type="SUPFAM" id="SSF53850">
    <property type="entry name" value="Periplasmic binding protein-like II"/>
    <property type="match status" value="1"/>
</dbReference>
<evidence type="ECO:0000256" key="3">
    <source>
        <dbReference type="ARBA" id="ARBA00023125"/>
    </source>
</evidence>
<proteinExistence type="inferred from homology"/>
<feature type="domain" description="HTH lysR-type" evidence="5">
    <location>
        <begin position="1"/>
        <end position="59"/>
    </location>
</feature>
<keyword evidence="7" id="KW-1185">Reference proteome</keyword>